<accession>A0ABS1BW52</accession>
<evidence type="ECO:0000313" key="8">
    <source>
        <dbReference type="Proteomes" id="UP000614058"/>
    </source>
</evidence>
<evidence type="ECO:0000256" key="5">
    <source>
        <dbReference type="SAM" id="MobiDB-lite"/>
    </source>
</evidence>
<gene>
    <name evidence="7" type="ORF">JDW22_10995</name>
</gene>
<keyword evidence="3 6" id="KW-1133">Transmembrane helix</keyword>
<evidence type="ECO:0000256" key="4">
    <source>
        <dbReference type="ARBA" id="ARBA00023136"/>
    </source>
</evidence>
<proteinExistence type="predicted"/>
<keyword evidence="2 6" id="KW-0812">Transmembrane</keyword>
<evidence type="ECO:0000313" key="7">
    <source>
        <dbReference type="EMBL" id="MBK0397090.1"/>
    </source>
</evidence>
<dbReference type="Pfam" id="PF09685">
    <property type="entry name" value="MamF_MmsF"/>
    <property type="match status" value="1"/>
</dbReference>
<sequence>MQQAEQTLRDATQSQPYTGSSDISQDDKNVAMLAHLLAAFFGFLPPLILWLMHKDKAGKDFVCDQAKEALNFQITVILAVFVSCLLMIVLIGILLFWLVLAANFVLCIIAAVAASKGTAYRYPFALRLVK</sequence>
<keyword evidence="8" id="KW-1185">Reference proteome</keyword>
<feature type="transmembrane region" description="Helical" evidence="6">
    <location>
        <begin position="103"/>
        <end position="122"/>
    </location>
</feature>
<feature type="region of interest" description="Disordered" evidence="5">
    <location>
        <begin position="1"/>
        <end position="22"/>
    </location>
</feature>
<evidence type="ECO:0000256" key="2">
    <source>
        <dbReference type="ARBA" id="ARBA00022692"/>
    </source>
</evidence>
<protein>
    <submittedName>
        <fullName evidence="7">DUF4870 domain-containing protein</fullName>
    </submittedName>
</protein>
<feature type="transmembrane region" description="Helical" evidence="6">
    <location>
        <begin position="72"/>
        <end position="97"/>
    </location>
</feature>
<evidence type="ECO:0000256" key="3">
    <source>
        <dbReference type="ARBA" id="ARBA00022989"/>
    </source>
</evidence>
<comment type="subcellular location">
    <subcellularLocation>
        <location evidence="1">Membrane</location>
        <topology evidence="1">Multi-pass membrane protein</topology>
    </subcellularLocation>
</comment>
<name>A0ABS1BW52_9NEIS</name>
<feature type="transmembrane region" description="Helical" evidence="6">
    <location>
        <begin position="30"/>
        <end position="51"/>
    </location>
</feature>
<comment type="caution">
    <text evidence="7">The sequence shown here is derived from an EMBL/GenBank/DDBJ whole genome shotgun (WGS) entry which is preliminary data.</text>
</comment>
<evidence type="ECO:0000256" key="1">
    <source>
        <dbReference type="ARBA" id="ARBA00004141"/>
    </source>
</evidence>
<keyword evidence="4 6" id="KW-0472">Membrane</keyword>
<reference evidence="7 8" key="1">
    <citation type="journal article" date="2021" name="Pathogens">
        <title>Isolation and Characterization of Kingella bonacorsii sp. nov., A Novel Kingella Species Detected in a Stable Periodontitis Subject.</title>
        <authorList>
            <person name="Antezack A."/>
            <person name="Boxberger M."/>
            <person name="Rolland C."/>
            <person name="Monnet-Corti V."/>
            <person name="La Scola B."/>
        </authorList>
    </citation>
    <scope>NUCLEOTIDE SEQUENCE [LARGE SCALE GENOMIC DNA]</scope>
    <source>
        <strain evidence="7 8">Marseille-Q4569</strain>
    </source>
</reference>
<dbReference type="EMBL" id="JAEHNZ010000004">
    <property type="protein sequence ID" value="MBK0397090.1"/>
    <property type="molecule type" value="Genomic_DNA"/>
</dbReference>
<evidence type="ECO:0000256" key="6">
    <source>
        <dbReference type="SAM" id="Phobius"/>
    </source>
</evidence>
<dbReference type="InterPro" id="IPR019109">
    <property type="entry name" value="MamF_MmsF"/>
</dbReference>
<dbReference type="Proteomes" id="UP000614058">
    <property type="component" value="Unassembled WGS sequence"/>
</dbReference>
<organism evidence="7 8">
    <name type="scientific">Kingella bonacorsii</name>
    <dbReference type="NCBI Taxonomy" id="2796361"/>
    <lineage>
        <taxon>Bacteria</taxon>
        <taxon>Pseudomonadati</taxon>
        <taxon>Pseudomonadota</taxon>
        <taxon>Betaproteobacteria</taxon>
        <taxon>Neisseriales</taxon>
        <taxon>Neisseriaceae</taxon>
        <taxon>Kingella</taxon>
    </lineage>
</organism>